<feature type="region of interest" description="Disordered" evidence="1">
    <location>
        <begin position="89"/>
        <end position="181"/>
    </location>
</feature>
<dbReference type="Pfam" id="PF03299">
    <property type="entry name" value="TF_AP-2"/>
    <property type="match status" value="1"/>
</dbReference>
<proteinExistence type="predicted"/>
<name>A0A6S7HGC3_PARCT</name>
<reference evidence="2" key="1">
    <citation type="submission" date="2020-04" db="EMBL/GenBank/DDBJ databases">
        <authorList>
            <person name="Alioto T."/>
            <person name="Alioto T."/>
            <person name="Gomez Garrido J."/>
        </authorList>
    </citation>
    <scope>NUCLEOTIDE SEQUENCE</scope>
    <source>
        <strain evidence="2">A484AB</strain>
    </source>
</reference>
<evidence type="ECO:0000313" key="3">
    <source>
        <dbReference type="Proteomes" id="UP001152795"/>
    </source>
</evidence>
<dbReference type="Proteomes" id="UP001152795">
    <property type="component" value="Unassembled WGS sequence"/>
</dbReference>
<dbReference type="InterPro" id="IPR013854">
    <property type="entry name" value="TF_AP2_C"/>
</dbReference>
<protein>
    <submittedName>
        <fullName evidence="2">Uncharacterized protein</fullName>
    </submittedName>
</protein>
<feature type="compositionally biased region" description="Polar residues" evidence="1">
    <location>
        <begin position="361"/>
        <end position="390"/>
    </location>
</feature>
<accession>A0A6S7HGC3</accession>
<feature type="compositionally biased region" description="Basic and acidic residues" evidence="1">
    <location>
        <begin position="391"/>
        <end position="407"/>
    </location>
</feature>
<sequence>MVDMDRKRRASTEVQELMNAVKSDYEFFARFDSPFQNAPSIKRQRSLSDNVLVQYAVVRPKPRYLTQGFHLSEPLNGKHSDKNIRFNEHNSLPEIIHIAPEDQRRDRSREQSQQSREQLGDSREQLGDSREQLEKSREQLGKSREQLRKTREQEVTSRDKGEQSRERLAYSPDQNEKSRKQEQLFQKIIPDFWASYGDEKSILDSPFTSEITRIRSEPKSKHDPNPGNFICLSSEPFMSRGADTIVAKKRRMGQKLLSQNPKRLPTVVEIPDEPPLLIRVDTNTAREVSENEAKNHGLSRNTKIKFCGFSVNEPLVYDPPAKIRRISEERERKIAKRPINVEKRASSSDSEEELIIVDSTPSPISCQLSDSQSPTNQKAPDNHVTSSQTNEKPEESKEILPIERKSPDGGSPIHLSLTDQIFPDYVITRVGSLLWLDKEVVYPITLDEMRRRIQDPENFSFQMLIAYVRHSRAKGRQFLDYWKCQPSGRTSRPNVLSKLCEADAKELVKGIQNVNEEYFPQEALAKNVAANIFQENGNRLTANEAEGKNAKELVVEEKVKAIEKSRSVFKILQKTLDDTQDDERFSTYNVASHNSGVENIKSSLKFLDSIFGRVQSHVQGNHKNLPALTA</sequence>
<organism evidence="2 3">
    <name type="scientific">Paramuricea clavata</name>
    <name type="common">Red gorgonian</name>
    <name type="synonym">Violescent sea-whip</name>
    <dbReference type="NCBI Taxonomy" id="317549"/>
    <lineage>
        <taxon>Eukaryota</taxon>
        <taxon>Metazoa</taxon>
        <taxon>Cnidaria</taxon>
        <taxon>Anthozoa</taxon>
        <taxon>Octocorallia</taxon>
        <taxon>Malacalcyonacea</taxon>
        <taxon>Plexauridae</taxon>
        <taxon>Paramuricea</taxon>
    </lineage>
</organism>
<keyword evidence="3" id="KW-1185">Reference proteome</keyword>
<dbReference type="EMBL" id="CACRXK020004309">
    <property type="protein sequence ID" value="CAB4002273.1"/>
    <property type="molecule type" value="Genomic_DNA"/>
</dbReference>
<evidence type="ECO:0000256" key="1">
    <source>
        <dbReference type="SAM" id="MobiDB-lite"/>
    </source>
</evidence>
<comment type="caution">
    <text evidence="2">The sequence shown here is derived from an EMBL/GenBank/DDBJ whole genome shotgun (WGS) entry which is preliminary data.</text>
</comment>
<dbReference type="AlphaFoldDB" id="A0A6S7HGC3"/>
<feature type="compositionally biased region" description="Basic and acidic residues" evidence="1">
    <location>
        <begin position="118"/>
        <end position="181"/>
    </location>
</feature>
<gene>
    <name evidence="2" type="ORF">PACLA_8A073028</name>
</gene>
<feature type="compositionally biased region" description="Basic and acidic residues" evidence="1">
    <location>
        <begin position="99"/>
        <end position="110"/>
    </location>
</feature>
<feature type="region of interest" description="Disordered" evidence="1">
    <location>
        <begin position="361"/>
        <end position="411"/>
    </location>
</feature>
<evidence type="ECO:0000313" key="2">
    <source>
        <dbReference type="EMBL" id="CAB4002273.1"/>
    </source>
</evidence>
<dbReference type="OrthoDB" id="6252992at2759"/>